<keyword evidence="3" id="KW-1185">Reference proteome</keyword>
<protein>
    <submittedName>
        <fullName evidence="2">Zincin-like metallopeptidase toxin domain-containing protein</fullName>
    </submittedName>
</protein>
<comment type="caution">
    <text evidence="2">The sequence shown here is derived from an EMBL/GenBank/DDBJ whole genome shotgun (WGS) entry which is preliminary data.</text>
</comment>
<evidence type="ECO:0000259" key="1">
    <source>
        <dbReference type="Pfam" id="PF15640"/>
    </source>
</evidence>
<gene>
    <name evidence="2" type="ORF">WAZ07_23020</name>
</gene>
<organism evidence="2 3">
    <name type="scientific">Bacillus bruguierae</name>
    <dbReference type="NCBI Taxonomy" id="3127667"/>
    <lineage>
        <taxon>Bacteria</taxon>
        <taxon>Bacillati</taxon>
        <taxon>Bacillota</taxon>
        <taxon>Bacilli</taxon>
        <taxon>Bacillales</taxon>
        <taxon>Bacillaceae</taxon>
        <taxon>Bacillus</taxon>
    </lineage>
</organism>
<evidence type="ECO:0000313" key="3">
    <source>
        <dbReference type="Proteomes" id="UP001372526"/>
    </source>
</evidence>
<dbReference type="EMBL" id="JBAWSX010000020">
    <property type="protein sequence ID" value="MEI4804036.1"/>
    <property type="molecule type" value="Genomic_DNA"/>
</dbReference>
<dbReference type="Proteomes" id="UP001372526">
    <property type="component" value="Unassembled WGS sequence"/>
</dbReference>
<proteinExistence type="predicted"/>
<feature type="domain" description="Tox-MPTase4" evidence="1">
    <location>
        <begin position="2"/>
        <end position="31"/>
    </location>
</feature>
<dbReference type="Pfam" id="PF15640">
    <property type="entry name" value="Tox-MPTase4"/>
    <property type="match status" value="1"/>
</dbReference>
<dbReference type="InterPro" id="IPR028912">
    <property type="entry name" value="Tox-MPTase4_dom"/>
</dbReference>
<dbReference type="RefSeq" id="WP_336474313.1">
    <property type="nucleotide sequence ID" value="NZ_JBAWSX010000020.1"/>
</dbReference>
<sequence length="33" mass="4184">MVFEQIMKNQYLFDEASIQHSREYISRLRMKYK</sequence>
<evidence type="ECO:0000313" key="2">
    <source>
        <dbReference type="EMBL" id="MEI4804036.1"/>
    </source>
</evidence>
<name>A0ABU8FQ28_9BACI</name>
<accession>A0ABU8FQ28</accession>
<reference evidence="2 3" key="1">
    <citation type="submission" date="2024-01" db="EMBL/GenBank/DDBJ databases">
        <title>Seven novel Bacillus-like species.</title>
        <authorList>
            <person name="Liu G."/>
        </authorList>
    </citation>
    <scope>NUCLEOTIDE SEQUENCE [LARGE SCALE GENOMIC DNA]</scope>
    <source>
        <strain evidence="2 3">FJAT-51639</strain>
    </source>
</reference>